<dbReference type="EMBL" id="JAEFBJ010000008">
    <property type="protein sequence ID" value="KAG7580454.1"/>
    <property type="molecule type" value="Genomic_DNA"/>
</dbReference>
<gene>
    <name evidence="2" type="ORF">ISN44_As08g002470</name>
</gene>
<dbReference type="OrthoDB" id="10385063at2759"/>
<dbReference type="AlphaFoldDB" id="A0A8T2B5I0"/>
<comment type="caution">
    <text evidence="2">The sequence shown here is derived from an EMBL/GenBank/DDBJ whole genome shotgun (WGS) entry which is preliminary data.</text>
</comment>
<name>A0A8T2B5I0_ARASU</name>
<keyword evidence="3" id="KW-1185">Reference proteome</keyword>
<evidence type="ECO:0000313" key="2">
    <source>
        <dbReference type="EMBL" id="KAG7580454.1"/>
    </source>
</evidence>
<accession>A0A8T2B5I0</accession>
<protein>
    <submittedName>
        <fullName evidence="2">Uncharacterized protein</fullName>
    </submittedName>
</protein>
<reference evidence="2 3" key="1">
    <citation type="submission" date="2020-12" db="EMBL/GenBank/DDBJ databases">
        <title>Concerted genomic and epigenomic changes stabilize Arabidopsis allopolyploids.</title>
        <authorList>
            <person name="Chen Z."/>
        </authorList>
    </citation>
    <scope>NUCLEOTIDE SEQUENCE [LARGE SCALE GENOMIC DNA]</scope>
    <source>
        <strain evidence="2">As9502</strain>
        <tissue evidence="2">Leaf</tissue>
    </source>
</reference>
<organism evidence="2 3">
    <name type="scientific">Arabidopsis suecica</name>
    <name type="common">Swedish thale-cress</name>
    <name type="synonym">Cardaminopsis suecica</name>
    <dbReference type="NCBI Taxonomy" id="45249"/>
    <lineage>
        <taxon>Eukaryota</taxon>
        <taxon>Viridiplantae</taxon>
        <taxon>Streptophyta</taxon>
        <taxon>Embryophyta</taxon>
        <taxon>Tracheophyta</taxon>
        <taxon>Spermatophyta</taxon>
        <taxon>Magnoliopsida</taxon>
        <taxon>eudicotyledons</taxon>
        <taxon>Gunneridae</taxon>
        <taxon>Pentapetalae</taxon>
        <taxon>rosids</taxon>
        <taxon>malvids</taxon>
        <taxon>Brassicales</taxon>
        <taxon>Brassicaceae</taxon>
        <taxon>Camelineae</taxon>
        <taxon>Arabidopsis</taxon>
    </lineage>
</organism>
<dbReference type="Proteomes" id="UP000694251">
    <property type="component" value="Chromosome 8"/>
</dbReference>
<evidence type="ECO:0000313" key="3">
    <source>
        <dbReference type="Proteomes" id="UP000694251"/>
    </source>
</evidence>
<evidence type="ECO:0000256" key="1">
    <source>
        <dbReference type="SAM" id="Phobius"/>
    </source>
</evidence>
<keyword evidence="1" id="KW-1133">Transmembrane helix</keyword>
<keyword evidence="1" id="KW-0812">Transmembrane</keyword>
<sequence length="86" mass="10051">MGSRNFTSPPGISNESSIAAWLIIRGIAAAVGYVTGPYLSDHEISKFEKRQNEILMDYEKYFEMKEKFWSDMVDRQKNLMGRRKRQ</sequence>
<keyword evidence="1" id="KW-0472">Membrane</keyword>
<feature type="transmembrane region" description="Helical" evidence="1">
    <location>
        <begin position="18"/>
        <end position="40"/>
    </location>
</feature>
<proteinExistence type="predicted"/>